<proteinExistence type="predicted"/>
<dbReference type="AlphaFoldDB" id="A0AAV9Y1Y4"/>
<evidence type="ECO:0000313" key="1">
    <source>
        <dbReference type="EMBL" id="KAK6590455.1"/>
    </source>
</evidence>
<reference evidence="1 2" key="1">
    <citation type="submission" date="2023-10" db="EMBL/GenBank/DDBJ databases">
        <title>Comparative genomics analysis reveals potential genetic determinants of host preference in Cryptosporidium xiaoi.</title>
        <authorList>
            <person name="Xiao L."/>
            <person name="Li J."/>
        </authorList>
    </citation>
    <scope>NUCLEOTIDE SEQUENCE [LARGE SCALE GENOMIC DNA]</scope>
    <source>
        <strain evidence="1 2">52996</strain>
    </source>
</reference>
<protein>
    <submittedName>
        <fullName evidence="1">Uncharacterized protein</fullName>
    </submittedName>
</protein>
<gene>
    <name evidence="1" type="ORF">RS030_152404</name>
</gene>
<accession>A0AAV9Y1Y4</accession>
<dbReference type="Proteomes" id="UP001311799">
    <property type="component" value="Unassembled WGS sequence"/>
</dbReference>
<comment type="caution">
    <text evidence="1">The sequence shown here is derived from an EMBL/GenBank/DDBJ whole genome shotgun (WGS) entry which is preliminary data.</text>
</comment>
<dbReference type="EMBL" id="JAWDEY010000006">
    <property type="protein sequence ID" value="KAK6590455.1"/>
    <property type="molecule type" value="Genomic_DNA"/>
</dbReference>
<name>A0AAV9Y1Y4_9CRYT</name>
<sequence>MEDYINIETECNKFCSQIRHLWGDPFYLNRDKIYVLDEETWEFAISKSKSIGITLELSDKTDGTASLLCFTIYTSGKAICSNSSSIYLNKFILRIMTHEMMGKLSFDKIHNNGRLLTSEEMLFLVERGSLLLFSWSSSLSEWTQTPIMYVYNSILSGSIVSLKLSEYLSYSFTRRSGYSLKPINLKENIKIGDNLGFNKSDSFKVFSIEKYKPHIIINRKHKEKKQRFEERIRYVINTRNQDSEKNSMLFISKQPYENFSIERNVLSEKSEVVVSVISVNSETKFKIGFPCL</sequence>
<evidence type="ECO:0000313" key="2">
    <source>
        <dbReference type="Proteomes" id="UP001311799"/>
    </source>
</evidence>
<organism evidence="1 2">
    <name type="scientific">Cryptosporidium xiaoi</name>
    <dbReference type="NCBI Taxonomy" id="659607"/>
    <lineage>
        <taxon>Eukaryota</taxon>
        <taxon>Sar</taxon>
        <taxon>Alveolata</taxon>
        <taxon>Apicomplexa</taxon>
        <taxon>Conoidasida</taxon>
        <taxon>Coccidia</taxon>
        <taxon>Eucoccidiorida</taxon>
        <taxon>Eimeriorina</taxon>
        <taxon>Cryptosporidiidae</taxon>
        <taxon>Cryptosporidium</taxon>
    </lineage>
</organism>
<keyword evidence="2" id="KW-1185">Reference proteome</keyword>